<sequence>MKYGDNLILANTTGATYDVRLYLTIRNALRLLYGLVDAQTGQEIDAPRVVLMVRGNVIEWDLQRVINGQLEKFGTPVENRAGLAINEIWKYKGDTITVGPKPTVYPGVPVNTAYLFVTGPDGAPSWTLNKRQLAMDFLIYLCCLKNVKHFLLYKICPCMVAGRKQPAAIALHSLERLNRGILFYT</sequence>
<accession>A0A0F9GAF4</accession>
<gene>
    <name evidence="1" type="ORF">LCGC14_2144200</name>
</gene>
<evidence type="ECO:0000313" key="1">
    <source>
        <dbReference type="EMBL" id="KKL66515.1"/>
    </source>
</evidence>
<comment type="caution">
    <text evidence="1">The sequence shown here is derived from an EMBL/GenBank/DDBJ whole genome shotgun (WGS) entry which is preliminary data.</text>
</comment>
<feature type="non-terminal residue" evidence="1">
    <location>
        <position position="1"/>
    </location>
</feature>
<dbReference type="EMBL" id="LAZR01027176">
    <property type="protein sequence ID" value="KKL66515.1"/>
    <property type="molecule type" value="Genomic_DNA"/>
</dbReference>
<dbReference type="AlphaFoldDB" id="A0A0F9GAF4"/>
<protein>
    <submittedName>
        <fullName evidence="1">Uncharacterized protein</fullName>
    </submittedName>
</protein>
<proteinExistence type="predicted"/>
<organism evidence="1">
    <name type="scientific">marine sediment metagenome</name>
    <dbReference type="NCBI Taxonomy" id="412755"/>
    <lineage>
        <taxon>unclassified sequences</taxon>
        <taxon>metagenomes</taxon>
        <taxon>ecological metagenomes</taxon>
    </lineage>
</organism>
<name>A0A0F9GAF4_9ZZZZ</name>
<reference evidence="1" key="1">
    <citation type="journal article" date="2015" name="Nature">
        <title>Complex archaea that bridge the gap between prokaryotes and eukaryotes.</title>
        <authorList>
            <person name="Spang A."/>
            <person name="Saw J.H."/>
            <person name="Jorgensen S.L."/>
            <person name="Zaremba-Niedzwiedzka K."/>
            <person name="Martijn J."/>
            <person name="Lind A.E."/>
            <person name="van Eijk R."/>
            <person name="Schleper C."/>
            <person name="Guy L."/>
            <person name="Ettema T.J."/>
        </authorList>
    </citation>
    <scope>NUCLEOTIDE SEQUENCE</scope>
</reference>